<dbReference type="NCBIfam" id="NF038128">
    <property type="entry name" value="choice_anch_J"/>
    <property type="match status" value="2"/>
</dbReference>
<dbReference type="SUPFAM" id="SSF49265">
    <property type="entry name" value="Fibronectin type III"/>
    <property type="match status" value="3"/>
</dbReference>
<dbReference type="SMART" id="SM00060">
    <property type="entry name" value="FN3"/>
    <property type="match status" value="6"/>
</dbReference>
<dbReference type="Gene3D" id="2.60.120.200">
    <property type="match status" value="3"/>
</dbReference>
<dbReference type="InterPro" id="IPR036116">
    <property type="entry name" value="FN3_sf"/>
</dbReference>
<dbReference type="InterPro" id="IPR013783">
    <property type="entry name" value="Ig-like_fold"/>
</dbReference>
<feature type="domain" description="Fibronectin type-III" evidence="1">
    <location>
        <begin position="261"/>
        <end position="353"/>
    </location>
</feature>
<evidence type="ECO:0000313" key="2">
    <source>
        <dbReference type="EMBL" id="OUS13455.1"/>
    </source>
</evidence>
<dbReference type="Proteomes" id="UP000196102">
    <property type="component" value="Unassembled WGS sequence"/>
</dbReference>
<dbReference type="InterPro" id="IPR003961">
    <property type="entry name" value="FN3_dom"/>
</dbReference>
<dbReference type="CDD" id="cd00063">
    <property type="entry name" value="FN3"/>
    <property type="match status" value="3"/>
</dbReference>
<name>A0A1Z8AT07_9FLAO</name>
<dbReference type="Gene3D" id="2.60.40.10">
    <property type="entry name" value="Immunoglobulins"/>
    <property type="match status" value="3"/>
</dbReference>
<comment type="caution">
    <text evidence="2">The sequence shown here is derived from an EMBL/GenBank/DDBJ whole genome shotgun (WGS) entry which is preliminary data.</text>
</comment>
<feature type="domain" description="Fibronectin type-III" evidence="1">
    <location>
        <begin position="520"/>
        <end position="609"/>
    </location>
</feature>
<accession>A0A1Z8AT07</accession>
<protein>
    <recommendedName>
        <fullName evidence="1">Fibronectin type-III domain-containing protein</fullName>
    </recommendedName>
</protein>
<evidence type="ECO:0000259" key="1">
    <source>
        <dbReference type="PROSITE" id="PS50853"/>
    </source>
</evidence>
<feature type="domain" description="Fibronectin type-III" evidence="1">
    <location>
        <begin position="775"/>
        <end position="864"/>
    </location>
</feature>
<feature type="domain" description="Fibronectin type-III" evidence="1">
    <location>
        <begin position="64"/>
        <end position="160"/>
    </location>
</feature>
<organism evidence="2 3">
    <name type="scientific">Nonlabens dokdonensis</name>
    <dbReference type="NCBI Taxonomy" id="328515"/>
    <lineage>
        <taxon>Bacteria</taxon>
        <taxon>Pseudomonadati</taxon>
        <taxon>Bacteroidota</taxon>
        <taxon>Flavobacteriia</taxon>
        <taxon>Flavobacteriales</taxon>
        <taxon>Flavobacteriaceae</taxon>
        <taxon>Nonlabens</taxon>
    </lineage>
</organism>
<sequence>MEVNGEEVASDFCDLDSVDLSTYGVDVNNITSIKIVSQDNDSWADNNTINAFLGLYYSTPTCPPPSGAEATNINPTTADISWDSNGSEALWNVEVVNITAGDTATGVATYSGVSSNSLYQITTLLPETEYEVYIQADCGPFNATPQSDWSWPVTFTTPPTCIPLGDISIDSVFDTSVFLSWAQIASETSWDIELINTSLTPPDTFTFTPTNPGLSTNAPELTGLVPESNYQVIVRANCGIIDGPSAWTQVYFFTTLPTCQAPIDLVLGSYDNDEITFSWTSIDTETMWYVEYVNVTLGEIQTGIADDSTFTESYTAINLDANSEYELYVSAACGGADGSSYWSGPVTITTLCNPVAMPFTEPFSTWVPDCFDVDNGDGDWNAYVTGGDTVAAQARNTWGNYSTNRHLIAPMVSISQEALLTFSWSHMENTNFDDTLSVRLSSDGGFSWTNVWSVTGGAFHSNDGASFSSPGSYIEQSLLIDNSYVGSDVTVDIAYTSPASGGNMVFIDSMAVTALPPCNIPYYLDVDSLYTTSVDMAFTVAGTGATSYEIEVIEGQDTITGVATDIVSGSPFTLTGLTPGTDYTVYARTICGSDSTVWVGPITFTTVCAPVAEYSTSFEGLETDDPINCWNLIDSSTSAWTNVHVFSATWAPGNTGIVSLHFDNYNVTSNLHQYAVLPEFSNVSDQTHRLRFYARQNNNGTNELVVGTITDPTDINTFTPKDTIDPTGTYAQYTFNFDDYTGSDSYVALRSVATSSWSDTYVDDVEWQEIPNCFPPTSVTIDSTSTTTVSVSIDSLGTFGTEWFIEMVDVTGTNPTVLDTAFTPSHTIDGLMSSTVYEMTISTNCPDAISEETTSTVATDCAPVGDFYNDFESLSGPGDTSVCWDYVAVHTSTSAWSFPLVDTYSSTWNNCDGTNAVRMYSGDELSSELLLITPELADINAGTHVLTFTATTFGSSWTQPAPFEVGTITDANDPSTFTSMYSGVAHFNCDSITVPYLSYTGTDSRIAIRFAASTTFDNLYIDKMKWEEGPACALPVGLIAEEILDSEVTLEWLNISPDTVWYLELVDVLDTLDVYDSIPTDTAFTHPFTITGLTENTIYDVYLSNLCDTPYADVQLTFVTPWGNNIGVTEILSPGLTGCNLSDSSQIEIEIENFGGLPATGFPVELSWDDSIFFNVGTFMDTIQPGATATFVVDGYYDFSTANDSSFWVQTALAGDSVLLNDKRGSSVTNLGNMLIDVQINTGDYPTEVAWALVDTVNGIYADSISNGTYTIWNSSYFHEVCVYEGADYVMNAWDTYDDGWNGGTYSITRCGGIILANNDGNEVDNGIQGIPWPNWDLEATESLHIEPCPDNDLAVMSIDGLVSACGLGIETGNVTIMNFGNNDVAANGATAQYMFNNSGLWIDFWNFDSGLASQEDTIMDLPAVDMSITGEYTIAVQVVFALDSDTSTNMQSIDITSVPTLTEDSTTFNSDNGGWTSEINTGVANSWEYGIPTTTVAGNGNDQEVWATNLTGNMALNESSYLNSPCYDFSSYTDDVELEFDFVKTSFSHSVQLQKSSNGGATWQWVFTATSNTNSWTHRTMLVSGLDGESDVRFRWVTNSSWSNPIEGFAFDNWEAYEHVPYTDASLSNLAVAGNTVSAPVAFDPAVLDYTYEVPYGSTNYNVSASVNAPFITSMTIDQVSSLPDTAFVTVVAEDNNYSSTYSVYITEGPAATDATLQSLSVSGNSVPNFHPDTLCYTLTYPYGSAFTPSVTYLENDPNATVQVNNVAIPGTATVVVTAEDGVTVNVYCINYEVLSQSSNALLSDLTADFVTVPGFTSGDTLYFMELPNGTTTPPTVIGTSDDPNATIAYTQAVNLPDTAVVEVTAEDGTIITYYVVFTEAAGTDASLLDLTINGGTVIGFDATTFNYFVELDYGTPIPSVNVGALAVDTSATVVVVDATGVPGTTVITVTAEDGLTVLIYYINWSYTEPSADATLFSMSSDLGGFCVGDLTDMQDSLVVDGSVLNYVLQVGPGSTSLADLLVYPNDDNVTITIEGDGTEAPYGEIIITVVAQDGFTTLVYTVDVTVNCTIGLDETVLGQISVSPNPSNGIFSIETPADLTNY</sequence>
<gene>
    <name evidence="2" type="ORF">A9Q93_09215</name>
</gene>
<proteinExistence type="predicted"/>
<feature type="non-terminal residue" evidence="2">
    <location>
        <position position="2104"/>
    </location>
</feature>
<reference evidence="3" key="1">
    <citation type="journal article" date="2017" name="Proc. Natl. Acad. Sci. U.S.A.">
        <title>Simulation of Deepwater Horizon oil plume reveals substrate specialization within a complex community of hydrocarbon-degraders.</title>
        <authorList>
            <person name="Hu P."/>
            <person name="Dubinsky E.A."/>
            <person name="Probst A.J."/>
            <person name="Wang J."/>
            <person name="Sieber C.M.K."/>
            <person name="Tom L.M."/>
            <person name="Gardinali P."/>
            <person name="Banfield J.F."/>
            <person name="Atlas R.M."/>
            <person name="Andersen G.L."/>
        </authorList>
    </citation>
    <scope>NUCLEOTIDE SEQUENCE [LARGE SCALE GENOMIC DNA]</scope>
</reference>
<dbReference type="EMBL" id="MAAX01000141">
    <property type="protein sequence ID" value="OUS13455.1"/>
    <property type="molecule type" value="Genomic_DNA"/>
</dbReference>
<evidence type="ECO:0000313" key="3">
    <source>
        <dbReference type="Proteomes" id="UP000196102"/>
    </source>
</evidence>
<feature type="domain" description="Fibronectin type-III" evidence="1">
    <location>
        <begin position="163"/>
        <end position="258"/>
    </location>
</feature>
<dbReference type="PROSITE" id="PS50853">
    <property type="entry name" value="FN3"/>
    <property type="match status" value="5"/>
</dbReference>